<evidence type="ECO:0000259" key="2">
    <source>
        <dbReference type="Pfam" id="PF14332"/>
    </source>
</evidence>
<dbReference type="InterPro" id="IPR037257">
    <property type="entry name" value="T2SS_E_N_sf"/>
</dbReference>
<dbReference type="SUPFAM" id="SSF160246">
    <property type="entry name" value="EspE N-terminal domain-like"/>
    <property type="match status" value="1"/>
</dbReference>
<dbReference type="Pfam" id="PF14332">
    <property type="entry name" value="DUF4388"/>
    <property type="match status" value="1"/>
</dbReference>
<evidence type="ECO:0000256" key="1">
    <source>
        <dbReference type="SAM" id="MobiDB-lite"/>
    </source>
</evidence>
<protein>
    <submittedName>
        <fullName evidence="3">DUF4388 domain-containing protein</fullName>
    </submittedName>
</protein>
<dbReference type="InterPro" id="IPR025497">
    <property type="entry name" value="PatA-like_N"/>
</dbReference>
<evidence type="ECO:0000313" key="4">
    <source>
        <dbReference type="Proteomes" id="UP001164459"/>
    </source>
</evidence>
<sequence length="274" mass="30564">MDTHDPSRAESASPARALDSGLEGPPESGRLRDFPLPELLWQFHSEGRSGCLRLRKGALEKTLWLSAGMPVFARSNEAGDRLTDRLLARGLLTRSQYDQAQDLLASSSGKRIGEVLLENGLIRERELNEALGEQILRMIESMFSWSEGSWQLEPGSCADRIVLDRSTAAIIMSAARHRIPLRRLWDAIGDHHQLPRLAFEHRTDDGRAELTASLMLEPSESAWLARLDGTRPLADLLDDFDADEHELLALLYTLRLLGLLELELGGVPALAFQR</sequence>
<dbReference type="EMBL" id="CP114040">
    <property type="protein sequence ID" value="WAS98376.1"/>
    <property type="molecule type" value="Genomic_DNA"/>
</dbReference>
<name>A0ABY7HGF0_9BACT</name>
<feature type="domain" description="PatA-like N-terminal" evidence="2">
    <location>
        <begin position="28"/>
        <end position="177"/>
    </location>
</feature>
<accession>A0ABY7HGF0</accession>
<dbReference type="RefSeq" id="WP_269040742.1">
    <property type="nucleotide sequence ID" value="NZ_CP114040.1"/>
</dbReference>
<keyword evidence="4" id="KW-1185">Reference proteome</keyword>
<feature type="region of interest" description="Disordered" evidence="1">
    <location>
        <begin position="1"/>
        <end position="29"/>
    </location>
</feature>
<dbReference type="Proteomes" id="UP001164459">
    <property type="component" value="Chromosome"/>
</dbReference>
<evidence type="ECO:0000313" key="3">
    <source>
        <dbReference type="EMBL" id="WAS98376.1"/>
    </source>
</evidence>
<proteinExistence type="predicted"/>
<gene>
    <name evidence="3" type="ORF">O0S08_19720</name>
</gene>
<organism evidence="3 4">
    <name type="scientific">Nannocystis punicea</name>
    <dbReference type="NCBI Taxonomy" id="2995304"/>
    <lineage>
        <taxon>Bacteria</taxon>
        <taxon>Pseudomonadati</taxon>
        <taxon>Myxococcota</taxon>
        <taxon>Polyangia</taxon>
        <taxon>Nannocystales</taxon>
        <taxon>Nannocystaceae</taxon>
        <taxon>Nannocystis</taxon>
    </lineage>
</organism>
<reference evidence="3" key="1">
    <citation type="submission" date="2022-11" db="EMBL/GenBank/DDBJ databases">
        <title>Minimal conservation of predation-associated metabolite biosynthetic gene clusters underscores biosynthetic potential of Myxococcota including descriptions for ten novel species: Archangium lansinium sp. nov., Myxococcus landrumus sp. nov., Nannocystis bai.</title>
        <authorList>
            <person name="Ahearne A."/>
            <person name="Stevens C."/>
            <person name="Dowd S."/>
        </authorList>
    </citation>
    <scope>NUCLEOTIDE SEQUENCE</scope>
    <source>
        <strain evidence="3">Fl3</strain>
    </source>
</reference>